<keyword evidence="2" id="KW-1185">Reference proteome</keyword>
<evidence type="ECO:0000313" key="2">
    <source>
        <dbReference type="Proteomes" id="UP000789342"/>
    </source>
</evidence>
<evidence type="ECO:0000313" key="1">
    <source>
        <dbReference type="EMBL" id="CAG8736873.1"/>
    </source>
</evidence>
<feature type="non-terminal residue" evidence="1">
    <location>
        <position position="128"/>
    </location>
</feature>
<dbReference type="OrthoDB" id="3205772at2759"/>
<gene>
    <name evidence="1" type="ORF">AMORRO_LOCUS14438</name>
</gene>
<name>A0A9N9IIE7_9GLOM</name>
<feature type="non-terminal residue" evidence="1">
    <location>
        <position position="1"/>
    </location>
</feature>
<proteinExistence type="predicted"/>
<accession>A0A9N9IIE7</accession>
<organism evidence="1 2">
    <name type="scientific">Acaulospora morrowiae</name>
    <dbReference type="NCBI Taxonomy" id="94023"/>
    <lineage>
        <taxon>Eukaryota</taxon>
        <taxon>Fungi</taxon>
        <taxon>Fungi incertae sedis</taxon>
        <taxon>Mucoromycota</taxon>
        <taxon>Glomeromycotina</taxon>
        <taxon>Glomeromycetes</taxon>
        <taxon>Diversisporales</taxon>
        <taxon>Acaulosporaceae</taxon>
        <taxon>Acaulospora</taxon>
    </lineage>
</organism>
<comment type="caution">
    <text evidence="1">The sequence shown here is derived from an EMBL/GenBank/DDBJ whole genome shotgun (WGS) entry which is preliminary data.</text>
</comment>
<dbReference type="Gene3D" id="1.10.510.10">
    <property type="entry name" value="Transferase(Phosphotransferase) domain 1"/>
    <property type="match status" value="1"/>
</dbReference>
<dbReference type="Proteomes" id="UP000789342">
    <property type="component" value="Unassembled WGS sequence"/>
</dbReference>
<dbReference type="AlphaFoldDB" id="A0A9N9IIE7"/>
<dbReference type="InterPro" id="IPR011009">
    <property type="entry name" value="Kinase-like_dom_sf"/>
</dbReference>
<protein>
    <submittedName>
        <fullName evidence="1">16527_t:CDS:1</fullName>
    </submittedName>
</protein>
<dbReference type="EMBL" id="CAJVPV010028622">
    <property type="protein sequence ID" value="CAG8736873.1"/>
    <property type="molecule type" value="Genomic_DNA"/>
</dbReference>
<sequence>HDFHLAIDICNGLRPAITEDTPECWSNIMQQCWHPDPSQRPTIKHLLGLNNKYRDIYGHFKNEHKPMFEKAEEKRNQMIELGIPFVKDSGKEHSNANYTSDITFDFEDVRVKSEIISKKDDRDKWQQS</sequence>
<reference evidence="1" key="1">
    <citation type="submission" date="2021-06" db="EMBL/GenBank/DDBJ databases">
        <authorList>
            <person name="Kallberg Y."/>
            <person name="Tangrot J."/>
            <person name="Rosling A."/>
        </authorList>
    </citation>
    <scope>NUCLEOTIDE SEQUENCE</scope>
    <source>
        <strain evidence="1">CL551</strain>
    </source>
</reference>
<dbReference type="SUPFAM" id="SSF56112">
    <property type="entry name" value="Protein kinase-like (PK-like)"/>
    <property type="match status" value="1"/>
</dbReference>